<dbReference type="EMBL" id="JAUSVL010000001">
    <property type="protein sequence ID" value="MDQ0290979.1"/>
    <property type="molecule type" value="Genomic_DNA"/>
</dbReference>
<proteinExistence type="predicted"/>
<keyword evidence="3" id="KW-1185">Reference proteome</keyword>
<feature type="domain" description="Right handed beta helix" evidence="1">
    <location>
        <begin position="113"/>
        <end position="263"/>
    </location>
</feature>
<evidence type="ECO:0000259" key="1">
    <source>
        <dbReference type="Pfam" id="PF13229"/>
    </source>
</evidence>
<comment type="caution">
    <text evidence="2">The sequence shown here is derived from an EMBL/GenBank/DDBJ whole genome shotgun (WGS) entry which is preliminary data.</text>
</comment>
<dbReference type="InterPro" id="IPR012334">
    <property type="entry name" value="Pectin_lyas_fold"/>
</dbReference>
<dbReference type="Proteomes" id="UP001238163">
    <property type="component" value="Unassembled WGS sequence"/>
</dbReference>
<name>A0AAE4AP64_9BACT</name>
<dbReference type="RefSeq" id="WP_307263109.1">
    <property type="nucleotide sequence ID" value="NZ_JAUSVL010000001.1"/>
</dbReference>
<dbReference type="AlphaFoldDB" id="A0AAE4AP64"/>
<dbReference type="InterPro" id="IPR011050">
    <property type="entry name" value="Pectin_lyase_fold/virulence"/>
</dbReference>
<dbReference type="InterPro" id="IPR039448">
    <property type="entry name" value="Beta_helix"/>
</dbReference>
<dbReference type="Pfam" id="PF13229">
    <property type="entry name" value="Beta_helix"/>
    <property type="match status" value="1"/>
</dbReference>
<evidence type="ECO:0000313" key="2">
    <source>
        <dbReference type="EMBL" id="MDQ0290979.1"/>
    </source>
</evidence>
<dbReference type="Gene3D" id="2.160.20.10">
    <property type="entry name" value="Single-stranded right-handed beta-helix, Pectin lyase-like"/>
    <property type="match status" value="1"/>
</dbReference>
<reference evidence="2" key="1">
    <citation type="submission" date="2023-07" db="EMBL/GenBank/DDBJ databases">
        <title>Genomic Encyclopedia of Type Strains, Phase IV (KMG-IV): sequencing the most valuable type-strain genomes for metagenomic binning, comparative biology and taxonomic classification.</title>
        <authorList>
            <person name="Goeker M."/>
        </authorList>
    </citation>
    <scope>NUCLEOTIDE SEQUENCE</scope>
    <source>
        <strain evidence="2">DSM 24202</strain>
    </source>
</reference>
<organism evidence="2 3">
    <name type="scientific">Oligosphaera ethanolica</name>
    <dbReference type="NCBI Taxonomy" id="760260"/>
    <lineage>
        <taxon>Bacteria</taxon>
        <taxon>Pseudomonadati</taxon>
        <taxon>Lentisphaerota</taxon>
        <taxon>Oligosphaeria</taxon>
        <taxon>Oligosphaerales</taxon>
        <taxon>Oligosphaeraceae</taxon>
        <taxon>Oligosphaera</taxon>
    </lineage>
</organism>
<accession>A0AAE4AP64</accession>
<protein>
    <recommendedName>
        <fullName evidence="1">Right handed beta helix domain-containing protein</fullName>
    </recommendedName>
</protein>
<dbReference type="SUPFAM" id="SSF51126">
    <property type="entry name" value="Pectin lyase-like"/>
    <property type="match status" value="1"/>
</dbReference>
<sequence>MVAQNVFDVSLADFPRLEGEVSDNGRFNRAVAAGANGVLFVPAGVYELNETLKITNLCSLLMHKSAVLRAVAEMDYVMVYDAKNHWTKGNATDFNLFISGGDLDGNGLASCLMLTEFHHFTLRDITLRNGRKYGLRVQDYGGSYELVANNVYGRCYLPGLAGNVGISLNGGDSHYTDCIMVDYTIGMEITRGGSNRLTRCHVWGGPLPPRQEGEDREMLVDSINYKIAGSDTVLRDCYADTGKTGFLIEGNARLLGCAYYNNYNFKLDDITVIRHRKGKLLVSDGYFTKTSPKATVYDGIGGAIWRDNIYNGFNEADLPK</sequence>
<evidence type="ECO:0000313" key="3">
    <source>
        <dbReference type="Proteomes" id="UP001238163"/>
    </source>
</evidence>
<gene>
    <name evidence="2" type="ORF">J3R75_003086</name>
</gene>